<dbReference type="EMBL" id="LAFY01000271">
    <property type="protein sequence ID" value="KJY01778.1"/>
    <property type="molecule type" value="Genomic_DNA"/>
</dbReference>
<sequence length="306" mass="34874">MTSLSSLPVELIARIGDSTDPFSHLDLACTCHYVADALKDLFKRHRAAYSQAPCSDVQPLTIPRTLRRAVADPFFAYHIRTLHIWCARSQWADWRPVRLSAPSDAPEDIFVRGANSVAWSFLPDEIDEYPELLASYVSDFEHGSELREQARKELSRGDDGLMKALLLILCPRLRTVYYALSSYVEASQEQDRDGGVGNSSLTWLARIIMAHRDQELGRWPPGLKTLRHLAIGVETGTELLGRHDRHYPPFFVTKILNLPNLESFYLRGMSTDRRYCEVHEAFPLTPGCSSLRHLYLADFWRIEPST</sequence>
<dbReference type="Proteomes" id="UP000033647">
    <property type="component" value="Unassembled WGS sequence"/>
</dbReference>
<name>A0A0F4GXK5_9PEZI</name>
<proteinExistence type="predicted"/>
<evidence type="ECO:0000313" key="1">
    <source>
        <dbReference type="EMBL" id="KJY01778.1"/>
    </source>
</evidence>
<keyword evidence="2" id="KW-1185">Reference proteome</keyword>
<dbReference type="OrthoDB" id="3644718at2759"/>
<accession>A0A0F4GXK5</accession>
<organism evidence="1 2">
    <name type="scientific">Zymoseptoria brevis</name>
    <dbReference type="NCBI Taxonomy" id="1047168"/>
    <lineage>
        <taxon>Eukaryota</taxon>
        <taxon>Fungi</taxon>
        <taxon>Dikarya</taxon>
        <taxon>Ascomycota</taxon>
        <taxon>Pezizomycotina</taxon>
        <taxon>Dothideomycetes</taxon>
        <taxon>Dothideomycetidae</taxon>
        <taxon>Mycosphaerellales</taxon>
        <taxon>Mycosphaerellaceae</taxon>
        <taxon>Zymoseptoria</taxon>
    </lineage>
</organism>
<evidence type="ECO:0000313" key="2">
    <source>
        <dbReference type="Proteomes" id="UP000033647"/>
    </source>
</evidence>
<comment type="caution">
    <text evidence="1">The sequence shown here is derived from an EMBL/GenBank/DDBJ whole genome shotgun (WGS) entry which is preliminary data.</text>
</comment>
<reference evidence="1 2" key="1">
    <citation type="submission" date="2015-03" db="EMBL/GenBank/DDBJ databases">
        <title>RNA-seq based gene annotation and comparative genomics of four Zymoseptoria species reveal species-specific pathogenicity related genes and transposable element activity.</title>
        <authorList>
            <person name="Grandaubert J."/>
            <person name="Bhattacharyya A."/>
            <person name="Stukenbrock E.H."/>
        </authorList>
    </citation>
    <scope>NUCLEOTIDE SEQUENCE [LARGE SCALE GENOMIC DNA]</scope>
    <source>
        <strain evidence="1 2">Zb18110</strain>
    </source>
</reference>
<dbReference type="AlphaFoldDB" id="A0A0F4GXK5"/>
<gene>
    <name evidence="1" type="ORF">TI39_contig279g00051</name>
</gene>
<evidence type="ECO:0008006" key="3">
    <source>
        <dbReference type="Google" id="ProtNLM"/>
    </source>
</evidence>
<protein>
    <recommendedName>
        <fullName evidence="3">F-box domain-containing protein</fullName>
    </recommendedName>
</protein>